<dbReference type="AlphaFoldDB" id="A0AAV1NYE0"/>
<feature type="non-terminal residue" evidence="2">
    <location>
        <position position="524"/>
    </location>
</feature>
<organism evidence="2 3">
    <name type="scientific">Scomber scombrus</name>
    <name type="common">Atlantic mackerel</name>
    <name type="synonym">Scomber vernalis</name>
    <dbReference type="NCBI Taxonomy" id="13677"/>
    <lineage>
        <taxon>Eukaryota</taxon>
        <taxon>Metazoa</taxon>
        <taxon>Chordata</taxon>
        <taxon>Craniata</taxon>
        <taxon>Vertebrata</taxon>
        <taxon>Euteleostomi</taxon>
        <taxon>Actinopterygii</taxon>
        <taxon>Neopterygii</taxon>
        <taxon>Teleostei</taxon>
        <taxon>Neoteleostei</taxon>
        <taxon>Acanthomorphata</taxon>
        <taxon>Pelagiaria</taxon>
        <taxon>Scombriformes</taxon>
        <taxon>Scombridae</taxon>
        <taxon>Scomber</taxon>
    </lineage>
</organism>
<dbReference type="Proteomes" id="UP001314229">
    <property type="component" value="Unassembled WGS sequence"/>
</dbReference>
<keyword evidence="3" id="KW-1185">Reference proteome</keyword>
<dbReference type="SUPFAM" id="SSF53098">
    <property type="entry name" value="Ribonuclease H-like"/>
    <property type="match status" value="1"/>
</dbReference>
<comment type="caution">
    <text evidence="2">The sequence shown here is derived from an EMBL/GenBank/DDBJ whole genome shotgun (WGS) entry which is preliminary data.</text>
</comment>
<dbReference type="EMBL" id="CAWUFR010000071">
    <property type="protein sequence ID" value="CAK6964373.1"/>
    <property type="molecule type" value="Genomic_DNA"/>
</dbReference>
<dbReference type="PANTHER" id="PTHR45913:SF19">
    <property type="entry name" value="LOW QUALITY PROTEIN: ZINC FINGER BED DOMAIN-CONTAINING PROTEIN 5-LIKE"/>
    <property type="match status" value="1"/>
</dbReference>
<evidence type="ECO:0000313" key="2">
    <source>
        <dbReference type="EMBL" id="CAK6964373.1"/>
    </source>
</evidence>
<reference evidence="2 3" key="1">
    <citation type="submission" date="2024-01" db="EMBL/GenBank/DDBJ databases">
        <authorList>
            <person name="Alioto T."/>
            <person name="Alioto T."/>
            <person name="Gomez Garrido J."/>
        </authorList>
    </citation>
    <scope>NUCLEOTIDE SEQUENCE [LARGE SCALE GENOMIC DNA]</scope>
</reference>
<accession>A0AAV1NYE0</accession>
<dbReference type="InterPro" id="IPR012337">
    <property type="entry name" value="RNaseH-like_sf"/>
</dbReference>
<protein>
    <submittedName>
        <fullName evidence="2">Zinc finger BED domain-containing protein 5-like</fullName>
    </submittedName>
</protein>
<feature type="region of interest" description="Disordered" evidence="1">
    <location>
        <begin position="1"/>
        <end position="32"/>
    </location>
</feature>
<proteinExistence type="predicted"/>
<dbReference type="PANTHER" id="PTHR45913">
    <property type="entry name" value="EPM2A-INTERACTING PROTEIN 1"/>
    <property type="match status" value="1"/>
</dbReference>
<evidence type="ECO:0000313" key="3">
    <source>
        <dbReference type="Proteomes" id="UP001314229"/>
    </source>
</evidence>
<name>A0AAV1NYE0_SCOSC</name>
<gene>
    <name evidence="2" type="ORF">FSCOSCO3_A022724</name>
</gene>
<evidence type="ECO:0000256" key="1">
    <source>
        <dbReference type="SAM" id="MobiDB-lite"/>
    </source>
</evidence>
<sequence>MDRWLATGQLKRSESSITDTESTSDHPVAKQKRKVRRKYSDEYLGLGFHWTGSEAEPLPLCLVCLETLSNEALKLCKLRRHLETKHGEYVTKPLQFFENKLKEYQSKEGRAMGNDNAIAVETSYLLSELIAKTGKPHTDGETFLLPGTKIIVEKMLGEKALQPIKLISLSDNTVKRIIDDMADNVLDQLIQDVKASRFYAIQLDESTDIANVANLLAYIRYEKNAEIKEDVLFCRPLPTHSTAEEIFDVLNTFILSNGIEWSKCVGLSTDGARAMLGQHSGVVSRVKAVAPLASSVHCSIHREALAAKKRPLELKTVLDQAVKAVNFIKSRPLQSRLFGVLCGEMGSDHKQLLGKVLTRLFELRDEVRLFFLNSKFELAHCFNDFEWLAKLAYLADIFSHLNSLNLALQGSAVSVFKVQHKVEATIRKLAQWKKRVDQGNYDSFENMSDFLTKEETWLPNTVTNAVKEHLEGFKTQLREYFPALDAQCSWIENPFEVQDEALAVLSAKEQDGLLDLSCDTSLKL</sequence>